<comment type="function">
    <text evidence="6">Endogenous activator of intestinal guanylate cyclase. It stimulates this enzyme through the same receptor binding region as the heat-stable enterotoxins. May be a potent physiological regulator of intestinal fluid and electrolyte transport. May be an autocrine/paracrine regulator of intestinal salt and water transport.</text>
</comment>
<keyword evidence="10" id="KW-1185">Reference proteome</keyword>
<dbReference type="GO" id="GO:0030250">
    <property type="term" value="F:guanylate cyclase activator activity"/>
    <property type="evidence" value="ECO:0007669"/>
    <property type="project" value="InterPro"/>
</dbReference>
<gene>
    <name evidence="11" type="primary">GUCA2A</name>
</gene>
<comment type="similarity">
    <text evidence="2">Belongs to the guanylin family.</text>
</comment>
<dbReference type="Pfam" id="PF02058">
    <property type="entry name" value="Guanylin"/>
    <property type="match status" value="1"/>
</dbReference>
<feature type="disulfide bond" evidence="8">
    <location>
        <begin position="96"/>
        <end position="104"/>
    </location>
</feature>
<dbReference type="RefSeq" id="XP_033778326.1">
    <property type="nucleotide sequence ID" value="XM_033922435.1"/>
</dbReference>
<dbReference type="Proteomes" id="UP000515159">
    <property type="component" value="Chromosome 15"/>
</dbReference>
<dbReference type="SUPFAM" id="SSF89890">
    <property type="entry name" value="Proguanylin"/>
    <property type="match status" value="1"/>
</dbReference>
<evidence type="ECO:0000256" key="4">
    <source>
        <dbReference type="ARBA" id="ARBA00022729"/>
    </source>
</evidence>
<dbReference type="GeneID" id="117349234"/>
<dbReference type="InParanoid" id="A0A6P8PS67"/>
<feature type="disulfide bond" evidence="8">
    <location>
        <begin position="99"/>
        <end position="107"/>
    </location>
</feature>
<name>A0A6P8PS67_GEOSA</name>
<feature type="signal peptide" evidence="9">
    <location>
        <begin position="1"/>
        <end position="20"/>
    </location>
</feature>
<dbReference type="InterPro" id="IPR000879">
    <property type="entry name" value="Guanylin"/>
</dbReference>
<proteinExistence type="inferred from homology"/>
<dbReference type="KEGG" id="gsh:117349234"/>
<evidence type="ECO:0000256" key="2">
    <source>
        <dbReference type="ARBA" id="ARBA00009883"/>
    </source>
</evidence>
<dbReference type="PANTHER" id="PTHR11318">
    <property type="entry name" value="GUANYLIN FAMILY MEMBER"/>
    <property type="match status" value="1"/>
</dbReference>
<dbReference type="GO" id="GO:0005576">
    <property type="term" value="C:extracellular region"/>
    <property type="evidence" value="ECO:0007669"/>
    <property type="project" value="UniProtKB-SubCell"/>
</dbReference>
<evidence type="ECO:0000256" key="9">
    <source>
        <dbReference type="SAM" id="SignalP"/>
    </source>
</evidence>
<dbReference type="FunCoup" id="A0A6P8PS67">
    <property type="interactions" value="133"/>
</dbReference>
<keyword evidence="5 8" id="KW-1015">Disulfide bond</keyword>
<sequence>MAPVLIKALWLLLLADLYSCVVVRDGDFSFPLDDVKKLKELMSVNVMDFGPRRAMKDGSPLPCARDDLPEVFKPVCKSPNSIDVFRRLAQIPSDICEICAHAACGGC</sequence>
<dbReference type="Gene3D" id="3.90.1450.10">
    <property type="entry name" value="Guanylin"/>
    <property type="match status" value="1"/>
</dbReference>
<dbReference type="PANTHER" id="PTHR11318:SF4">
    <property type="entry name" value="GUANYLATE CYCLASE ACTIVATOR 2B"/>
    <property type="match status" value="1"/>
</dbReference>
<evidence type="ECO:0000256" key="8">
    <source>
        <dbReference type="PIRSR" id="PIRSR001849-50"/>
    </source>
</evidence>
<dbReference type="AlphaFoldDB" id="A0A6P8PS67"/>
<evidence type="ECO:0000256" key="6">
    <source>
        <dbReference type="ARBA" id="ARBA00037765"/>
    </source>
</evidence>
<keyword evidence="3" id="KW-0964">Secreted</keyword>
<dbReference type="OrthoDB" id="9926421at2759"/>
<protein>
    <recommendedName>
        <fullName evidence="7">Guanylate cyclase activator 2B</fullName>
    </recommendedName>
</protein>
<dbReference type="PRINTS" id="PR00774">
    <property type="entry name" value="GUANYLIN"/>
</dbReference>
<evidence type="ECO:0000256" key="7">
    <source>
        <dbReference type="ARBA" id="ARBA00041176"/>
    </source>
</evidence>
<accession>A0A6P8PS67</accession>
<dbReference type="CTD" id="2980"/>
<comment type="subcellular location">
    <subcellularLocation>
        <location evidence="1">Secreted</location>
    </subcellularLocation>
</comment>
<dbReference type="InterPro" id="IPR036382">
    <property type="entry name" value="Guanylin_sf"/>
</dbReference>
<evidence type="ECO:0000256" key="5">
    <source>
        <dbReference type="ARBA" id="ARBA00023157"/>
    </source>
</evidence>
<evidence type="ECO:0000313" key="10">
    <source>
        <dbReference type="Proteomes" id="UP000515159"/>
    </source>
</evidence>
<evidence type="ECO:0000256" key="3">
    <source>
        <dbReference type="ARBA" id="ARBA00022525"/>
    </source>
</evidence>
<evidence type="ECO:0000256" key="1">
    <source>
        <dbReference type="ARBA" id="ARBA00004613"/>
    </source>
</evidence>
<keyword evidence="4 9" id="KW-0732">Signal</keyword>
<dbReference type="PIRSF" id="PIRSF001849">
    <property type="entry name" value="Guanylin"/>
    <property type="match status" value="1"/>
</dbReference>
<evidence type="ECO:0000313" key="11">
    <source>
        <dbReference type="RefSeq" id="XP_033778326.1"/>
    </source>
</evidence>
<reference evidence="11" key="1">
    <citation type="submission" date="2025-08" db="UniProtKB">
        <authorList>
            <consortium name="RefSeq"/>
        </authorList>
    </citation>
    <scope>IDENTIFICATION</scope>
</reference>
<organism evidence="10 11">
    <name type="scientific">Geotrypetes seraphini</name>
    <name type="common">Gaboon caecilian</name>
    <name type="synonym">Caecilia seraphini</name>
    <dbReference type="NCBI Taxonomy" id="260995"/>
    <lineage>
        <taxon>Eukaryota</taxon>
        <taxon>Metazoa</taxon>
        <taxon>Chordata</taxon>
        <taxon>Craniata</taxon>
        <taxon>Vertebrata</taxon>
        <taxon>Euteleostomi</taxon>
        <taxon>Amphibia</taxon>
        <taxon>Gymnophiona</taxon>
        <taxon>Geotrypetes</taxon>
    </lineage>
</organism>
<feature type="disulfide bond" evidence="8">
    <location>
        <begin position="63"/>
        <end position="76"/>
    </location>
</feature>
<feature type="chain" id="PRO_5027955912" description="Guanylate cyclase activator 2B" evidence="9">
    <location>
        <begin position="21"/>
        <end position="107"/>
    </location>
</feature>